<accession>A0A453FMG2</accession>
<dbReference type="Gramene" id="AET3Gv20722600.25">
    <property type="protein sequence ID" value="AET3Gv20722600.25"/>
    <property type="gene ID" value="AET3Gv20722600"/>
</dbReference>
<proteinExistence type="predicted"/>
<keyword evidence="3" id="KW-1185">Reference proteome</keyword>
<feature type="chain" id="PRO_5019246715" evidence="1">
    <location>
        <begin position="19"/>
        <end position="57"/>
    </location>
</feature>
<sequence length="57" mass="6281">MSICCMFFVIQLIHSVMLTFSMCSSETLFPGNEVAGIYHEIANKDGISLTESIHGVK</sequence>
<reference evidence="2" key="5">
    <citation type="journal article" date="2021" name="G3 (Bethesda)">
        <title>Aegilops tauschii genome assembly Aet v5.0 features greater sequence contiguity and improved annotation.</title>
        <authorList>
            <person name="Wang L."/>
            <person name="Zhu T."/>
            <person name="Rodriguez J.C."/>
            <person name="Deal K.R."/>
            <person name="Dubcovsky J."/>
            <person name="McGuire P.E."/>
            <person name="Lux T."/>
            <person name="Spannagl M."/>
            <person name="Mayer K.F.X."/>
            <person name="Baldrich P."/>
            <person name="Meyers B.C."/>
            <person name="Huo N."/>
            <person name="Gu Y.Q."/>
            <person name="Zhou H."/>
            <person name="Devos K.M."/>
            <person name="Bennetzen J.L."/>
            <person name="Unver T."/>
            <person name="Budak H."/>
            <person name="Gulick P.J."/>
            <person name="Galiba G."/>
            <person name="Kalapos B."/>
            <person name="Nelson D.R."/>
            <person name="Li P."/>
            <person name="You F.M."/>
            <person name="Luo M.C."/>
            <person name="Dvorak J."/>
        </authorList>
    </citation>
    <scope>NUCLEOTIDE SEQUENCE [LARGE SCALE GENOMIC DNA]</scope>
    <source>
        <strain evidence="2">cv. AL8/78</strain>
    </source>
</reference>
<reference evidence="3" key="1">
    <citation type="journal article" date="2014" name="Science">
        <title>Ancient hybridizations among the ancestral genomes of bread wheat.</title>
        <authorList>
            <consortium name="International Wheat Genome Sequencing Consortium,"/>
            <person name="Marcussen T."/>
            <person name="Sandve S.R."/>
            <person name="Heier L."/>
            <person name="Spannagl M."/>
            <person name="Pfeifer M."/>
            <person name="Jakobsen K.S."/>
            <person name="Wulff B.B."/>
            <person name="Steuernagel B."/>
            <person name="Mayer K.F."/>
            <person name="Olsen O.A."/>
        </authorList>
    </citation>
    <scope>NUCLEOTIDE SEQUENCE [LARGE SCALE GENOMIC DNA]</scope>
    <source>
        <strain evidence="3">cv. AL8/78</strain>
    </source>
</reference>
<evidence type="ECO:0000313" key="2">
    <source>
        <dbReference type="EnsemblPlants" id="AET3Gv20722600.25"/>
    </source>
</evidence>
<evidence type="ECO:0000256" key="1">
    <source>
        <dbReference type="SAM" id="SignalP"/>
    </source>
</evidence>
<organism evidence="2 3">
    <name type="scientific">Aegilops tauschii subsp. strangulata</name>
    <name type="common">Goatgrass</name>
    <dbReference type="NCBI Taxonomy" id="200361"/>
    <lineage>
        <taxon>Eukaryota</taxon>
        <taxon>Viridiplantae</taxon>
        <taxon>Streptophyta</taxon>
        <taxon>Embryophyta</taxon>
        <taxon>Tracheophyta</taxon>
        <taxon>Spermatophyta</taxon>
        <taxon>Magnoliopsida</taxon>
        <taxon>Liliopsida</taxon>
        <taxon>Poales</taxon>
        <taxon>Poaceae</taxon>
        <taxon>BOP clade</taxon>
        <taxon>Pooideae</taxon>
        <taxon>Triticodae</taxon>
        <taxon>Triticeae</taxon>
        <taxon>Triticinae</taxon>
        <taxon>Aegilops</taxon>
    </lineage>
</organism>
<dbReference type="AlphaFoldDB" id="A0A453FMG2"/>
<name>A0A453FMG2_AEGTS</name>
<evidence type="ECO:0000313" key="3">
    <source>
        <dbReference type="Proteomes" id="UP000015105"/>
    </source>
</evidence>
<reference evidence="3" key="2">
    <citation type="journal article" date="2017" name="Nat. Plants">
        <title>The Aegilops tauschii genome reveals multiple impacts of transposons.</title>
        <authorList>
            <person name="Zhao G."/>
            <person name="Zou C."/>
            <person name="Li K."/>
            <person name="Wang K."/>
            <person name="Li T."/>
            <person name="Gao L."/>
            <person name="Zhang X."/>
            <person name="Wang H."/>
            <person name="Yang Z."/>
            <person name="Liu X."/>
            <person name="Jiang W."/>
            <person name="Mao L."/>
            <person name="Kong X."/>
            <person name="Jiao Y."/>
            <person name="Jia J."/>
        </authorList>
    </citation>
    <scope>NUCLEOTIDE SEQUENCE [LARGE SCALE GENOMIC DNA]</scope>
    <source>
        <strain evidence="3">cv. AL8/78</strain>
    </source>
</reference>
<keyword evidence="1" id="KW-0732">Signal</keyword>
<reference evidence="2" key="4">
    <citation type="submission" date="2019-03" db="UniProtKB">
        <authorList>
            <consortium name="EnsemblPlants"/>
        </authorList>
    </citation>
    <scope>IDENTIFICATION</scope>
</reference>
<feature type="signal peptide" evidence="1">
    <location>
        <begin position="1"/>
        <end position="18"/>
    </location>
</feature>
<reference evidence="2" key="3">
    <citation type="journal article" date="2017" name="Nature">
        <title>Genome sequence of the progenitor of the wheat D genome Aegilops tauschii.</title>
        <authorList>
            <person name="Luo M.C."/>
            <person name="Gu Y.Q."/>
            <person name="Puiu D."/>
            <person name="Wang H."/>
            <person name="Twardziok S.O."/>
            <person name="Deal K.R."/>
            <person name="Huo N."/>
            <person name="Zhu T."/>
            <person name="Wang L."/>
            <person name="Wang Y."/>
            <person name="McGuire P.E."/>
            <person name="Liu S."/>
            <person name="Long H."/>
            <person name="Ramasamy R.K."/>
            <person name="Rodriguez J.C."/>
            <person name="Van S.L."/>
            <person name="Yuan L."/>
            <person name="Wang Z."/>
            <person name="Xia Z."/>
            <person name="Xiao L."/>
            <person name="Anderson O.D."/>
            <person name="Ouyang S."/>
            <person name="Liang Y."/>
            <person name="Zimin A.V."/>
            <person name="Pertea G."/>
            <person name="Qi P."/>
            <person name="Bennetzen J.L."/>
            <person name="Dai X."/>
            <person name="Dawson M.W."/>
            <person name="Muller H.G."/>
            <person name="Kugler K."/>
            <person name="Rivarola-Duarte L."/>
            <person name="Spannagl M."/>
            <person name="Mayer K.F.X."/>
            <person name="Lu F.H."/>
            <person name="Bevan M.W."/>
            <person name="Leroy P."/>
            <person name="Li P."/>
            <person name="You F.M."/>
            <person name="Sun Q."/>
            <person name="Liu Z."/>
            <person name="Lyons E."/>
            <person name="Wicker T."/>
            <person name="Salzberg S.L."/>
            <person name="Devos K.M."/>
            <person name="Dvorak J."/>
        </authorList>
    </citation>
    <scope>NUCLEOTIDE SEQUENCE [LARGE SCALE GENOMIC DNA]</scope>
    <source>
        <strain evidence="2">cv. AL8/78</strain>
    </source>
</reference>
<dbReference type="EnsemblPlants" id="AET3Gv20722600.25">
    <property type="protein sequence ID" value="AET3Gv20722600.25"/>
    <property type="gene ID" value="AET3Gv20722600"/>
</dbReference>
<dbReference type="Proteomes" id="UP000015105">
    <property type="component" value="Chromosome 3D"/>
</dbReference>
<protein>
    <submittedName>
        <fullName evidence="2">Uncharacterized protein</fullName>
    </submittedName>
</protein>